<keyword evidence="1" id="KW-0812">Transmembrane</keyword>
<sequence length="49" mass="5683">MLPIMMLMSGCIVRCIILIVGNVDTIYNNVWSRDRAINLRGAYIKRTQR</sequence>
<evidence type="ECO:0000313" key="3">
    <source>
        <dbReference type="Proteomes" id="UP000003460"/>
    </source>
</evidence>
<evidence type="ECO:0000313" key="2">
    <source>
        <dbReference type="EMBL" id="EEX72211.1"/>
    </source>
</evidence>
<dbReference type="AlphaFoldDB" id="C9LEP3"/>
<proteinExistence type="predicted"/>
<organism evidence="2 3">
    <name type="scientific">Alloprevotella tannerae ATCC 51259</name>
    <dbReference type="NCBI Taxonomy" id="626522"/>
    <lineage>
        <taxon>Bacteria</taxon>
        <taxon>Pseudomonadati</taxon>
        <taxon>Bacteroidota</taxon>
        <taxon>Bacteroidia</taxon>
        <taxon>Bacteroidales</taxon>
        <taxon>Prevotellaceae</taxon>
        <taxon>Alloprevotella</taxon>
    </lineage>
</organism>
<dbReference type="Proteomes" id="UP000003460">
    <property type="component" value="Unassembled WGS sequence"/>
</dbReference>
<keyword evidence="1" id="KW-1133">Transmembrane helix</keyword>
<dbReference type="HOGENOM" id="CLU_3139295_0_0_10"/>
<keyword evidence="1" id="KW-0472">Membrane</keyword>
<accession>C9LEP3</accession>
<evidence type="ECO:0000256" key="1">
    <source>
        <dbReference type="SAM" id="Phobius"/>
    </source>
</evidence>
<dbReference type="EMBL" id="ACIJ02000016">
    <property type="protein sequence ID" value="EEX72211.1"/>
    <property type="molecule type" value="Genomic_DNA"/>
</dbReference>
<protein>
    <submittedName>
        <fullName evidence="2">Uncharacterized protein</fullName>
    </submittedName>
</protein>
<keyword evidence="3" id="KW-1185">Reference proteome</keyword>
<gene>
    <name evidence="2" type="ORF">GCWU000325_00672</name>
</gene>
<name>C9LEP3_9BACT</name>
<reference evidence="2" key="1">
    <citation type="submission" date="2009-09" db="EMBL/GenBank/DDBJ databases">
        <authorList>
            <person name="Weinstock G."/>
            <person name="Sodergren E."/>
            <person name="Clifton S."/>
            <person name="Fulton L."/>
            <person name="Fulton B."/>
            <person name="Courtney L."/>
            <person name="Fronick C."/>
            <person name="Harrison M."/>
            <person name="Strong C."/>
            <person name="Farmer C."/>
            <person name="Delahaunty K."/>
            <person name="Markovic C."/>
            <person name="Hall O."/>
            <person name="Minx P."/>
            <person name="Tomlinson C."/>
            <person name="Mitreva M."/>
            <person name="Nelson J."/>
            <person name="Hou S."/>
            <person name="Wollam A."/>
            <person name="Pepin K.H."/>
            <person name="Johnson M."/>
            <person name="Bhonagiri V."/>
            <person name="Nash W.E."/>
            <person name="Warren W."/>
            <person name="Chinwalla A."/>
            <person name="Mardis E.R."/>
            <person name="Wilson R.K."/>
        </authorList>
    </citation>
    <scope>NUCLEOTIDE SEQUENCE [LARGE SCALE GENOMIC DNA]</scope>
    <source>
        <strain evidence="2">ATCC 51259</strain>
    </source>
</reference>
<comment type="caution">
    <text evidence="2">The sequence shown here is derived from an EMBL/GenBank/DDBJ whole genome shotgun (WGS) entry which is preliminary data.</text>
</comment>
<feature type="transmembrane region" description="Helical" evidence="1">
    <location>
        <begin position="6"/>
        <end position="27"/>
    </location>
</feature>